<evidence type="ECO:0000313" key="5">
    <source>
        <dbReference type="Proteomes" id="UP000233375"/>
    </source>
</evidence>
<dbReference type="Pfam" id="PF01730">
    <property type="entry name" value="UreF"/>
    <property type="match status" value="1"/>
</dbReference>
<keyword evidence="2 3" id="KW-0143">Chaperone</keyword>
<dbReference type="PIRSF" id="PIRSF009467">
    <property type="entry name" value="Ureas_acces_UreF"/>
    <property type="match status" value="1"/>
</dbReference>
<dbReference type="PANTHER" id="PTHR33620:SF1">
    <property type="entry name" value="UREASE ACCESSORY PROTEIN F"/>
    <property type="match status" value="1"/>
</dbReference>
<sequence length="244" mass="28021">MKKQREDLRNHLNIVDTNINLLYLMHIHDSAFPMGSYTHSFGMETYIQSDKISKKEDLLNFCQSYIKENLVYNDAIIVKEAFNLCQEKNWRKLIELESIYEAMKVASESRDASRMIGKQFLKGILPVSPFDDLQYWANKVKNNEAKGQYSIVYSIYAVNMGFDLRTTIMTFMYSSVVSLIHNGIRAIPLGQNAGIEIIHQLIPLIGECVEEAEKKSLQDLSNHSIGLEIASMKHRFLGSRLFIS</sequence>
<accession>A0A2N0YZ63</accession>
<dbReference type="GO" id="GO:0005737">
    <property type="term" value="C:cytoplasm"/>
    <property type="evidence" value="ECO:0007669"/>
    <property type="project" value="UniProtKB-SubCell"/>
</dbReference>
<evidence type="ECO:0000256" key="3">
    <source>
        <dbReference type="HAMAP-Rule" id="MF_01385"/>
    </source>
</evidence>
<comment type="function">
    <text evidence="3">Required for maturation of urease via the functional incorporation of the urease nickel metallocenter.</text>
</comment>
<gene>
    <name evidence="3" type="primary">ureF</name>
    <name evidence="4" type="ORF">CWS01_16595</name>
</gene>
<dbReference type="HAMAP" id="MF_01385">
    <property type="entry name" value="UreF"/>
    <property type="match status" value="1"/>
</dbReference>
<dbReference type="EMBL" id="PISE01000040">
    <property type="protein sequence ID" value="PKG22539.1"/>
    <property type="molecule type" value="Genomic_DNA"/>
</dbReference>
<dbReference type="AlphaFoldDB" id="A0A2N0YZ63"/>
<protein>
    <recommendedName>
        <fullName evidence="3">Urease accessory protein UreF</fullName>
    </recommendedName>
</protein>
<evidence type="ECO:0000256" key="2">
    <source>
        <dbReference type="ARBA" id="ARBA00023186"/>
    </source>
</evidence>
<dbReference type="Proteomes" id="UP000233375">
    <property type="component" value="Unassembled WGS sequence"/>
</dbReference>
<dbReference type="GO" id="GO:0016151">
    <property type="term" value="F:nickel cation binding"/>
    <property type="evidence" value="ECO:0007669"/>
    <property type="project" value="UniProtKB-UniRule"/>
</dbReference>
<dbReference type="InterPro" id="IPR002639">
    <property type="entry name" value="UreF"/>
</dbReference>
<dbReference type="PANTHER" id="PTHR33620">
    <property type="entry name" value="UREASE ACCESSORY PROTEIN F"/>
    <property type="match status" value="1"/>
</dbReference>
<organism evidence="4 5">
    <name type="scientific">Niallia nealsonii</name>
    <dbReference type="NCBI Taxonomy" id="115979"/>
    <lineage>
        <taxon>Bacteria</taxon>
        <taxon>Bacillati</taxon>
        <taxon>Bacillota</taxon>
        <taxon>Bacilli</taxon>
        <taxon>Bacillales</taxon>
        <taxon>Bacillaceae</taxon>
        <taxon>Niallia</taxon>
    </lineage>
</organism>
<keyword evidence="1 3" id="KW-0996">Nickel insertion</keyword>
<name>A0A2N0YZ63_9BACI</name>
<comment type="subunit">
    <text evidence="3">UreD, UreF and UreG form a complex that acts as a GTP-hydrolysis-dependent molecular chaperone, activating the urease apoprotein by helping to assemble the nickel containing metallocenter of UreC. The UreE protein probably delivers the nickel.</text>
</comment>
<proteinExistence type="inferred from homology"/>
<comment type="caution">
    <text evidence="4">The sequence shown here is derived from an EMBL/GenBank/DDBJ whole genome shotgun (WGS) entry which is preliminary data.</text>
</comment>
<comment type="similarity">
    <text evidence="3">Belongs to the UreF family.</text>
</comment>
<dbReference type="Gene3D" id="1.10.4190.10">
    <property type="entry name" value="Urease accessory protein UreF"/>
    <property type="match status" value="1"/>
</dbReference>
<keyword evidence="3" id="KW-0963">Cytoplasm</keyword>
<evidence type="ECO:0000256" key="1">
    <source>
        <dbReference type="ARBA" id="ARBA00022988"/>
    </source>
</evidence>
<evidence type="ECO:0000313" key="4">
    <source>
        <dbReference type="EMBL" id="PKG22539.1"/>
    </source>
</evidence>
<reference evidence="4 5" key="1">
    <citation type="journal article" date="2003" name="Int. J. Syst. Evol. Microbiol.">
        <title>Bacillus nealsonii sp. nov., isolated from a spacecraft-assembly facility, whose spores are gamma-radiation resistant.</title>
        <authorList>
            <person name="Venkateswaran K."/>
            <person name="Kempf M."/>
            <person name="Chen F."/>
            <person name="Satomi M."/>
            <person name="Nicholson W."/>
            <person name="Kern R."/>
        </authorList>
    </citation>
    <scope>NUCLEOTIDE SEQUENCE [LARGE SCALE GENOMIC DNA]</scope>
    <source>
        <strain evidence="4 5">FO-92</strain>
    </source>
</reference>
<dbReference type="OrthoDB" id="9798772at2"/>
<dbReference type="InterPro" id="IPR038277">
    <property type="entry name" value="UreF_sf"/>
</dbReference>
<keyword evidence="5" id="KW-1185">Reference proteome</keyword>
<dbReference type="RefSeq" id="WP_101178293.1">
    <property type="nucleotide sequence ID" value="NZ_PISE01000040.1"/>
</dbReference>
<comment type="subcellular location">
    <subcellularLocation>
        <location evidence="3">Cytoplasm</location>
    </subcellularLocation>
</comment>